<evidence type="ECO:0000256" key="1">
    <source>
        <dbReference type="ARBA" id="ARBA00009995"/>
    </source>
</evidence>
<dbReference type="SUPFAM" id="SSF53756">
    <property type="entry name" value="UDP-Glycosyltransferase/glycogen phosphorylase"/>
    <property type="match status" value="1"/>
</dbReference>
<keyword evidence="2" id="KW-0328">Glycosyltransferase</keyword>
<protein>
    <submittedName>
        <fullName evidence="6">Putative glucosyl/glucuronosyl transferase</fullName>
    </submittedName>
</protein>
<keyword evidence="3 6" id="KW-0808">Transferase</keyword>
<evidence type="ECO:0000256" key="3">
    <source>
        <dbReference type="ARBA" id="ARBA00022679"/>
    </source>
</evidence>
<dbReference type="PANTHER" id="PTHR48043:SF60">
    <property type="entry name" value="UDP-GLUCURONOSYLTRANSFERASE"/>
    <property type="match status" value="1"/>
</dbReference>
<evidence type="ECO:0000313" key="6">
    <source>
        <dbReference type="EMBL" id="JAB59092.1"/>
    </source>
</evidence>
<evidence type="ECO:0000256" key="5">
    <source>
        <dbReference type="SAM" id="SignalP"/>
    </source>
</evidence>
<dbReference type="AlphaFoldDB" id="U5EXT1"/>
<name>U5EXT1_9DIPT</name>
<keyword evidence="5" id="KW-0732">Signal</keyword>
<proteinExistence type="evidence at transcript level"/>
<feature type="signal peptide" evidence="5">
    <location>
        <begin position="1"/>
        <end position="18"/>
    </location>
</feature>
<evidence type="ECO:0000256" key="4">
    <source>
        <dbReference type="SAM" id="Phobius"/>
    </source>
</evidence>
<dbReference type="InterPro" id="IPR002213">
    <property type="entry name" value="UDP_glucos_trans"/>
</dbReference>
<organism evidence="6">
    <name type="scientific">Corethrella appendiculata</name>
    <dbReference type="NCBI Taxonomy" id="1370023"/>
    <lineage>
        <taxon>Eukaryota</taxon>
        <taxon>Metazoa</taxon>
        <taxon>Ecdysozoa</taxon>
        <taxon>Arthropoda</taxon>
        <taxon>Hexapoda</taxon>
        <taxon>Insecta</taxon>
        <taxon>Pterygota</taxon>
        <taxon>Neoptera</taxon>
        <taxon>Endopterygota</taxon>
        <taxon>Diptera</taxon>
        <taxon>Nematocera</taxon>
        <taxon>Culicoidea</taxon>
        <taxon>Chaoboridae</taxon>
        <taxon>Corethrella</taxon>
    </lineage>
</organism>
<feature type="transmembrane region" description="Helical" evidence="4">
    <location>
        <begin position="476"/>
        <end position="500"/>
    </location>
</feature>
<dbReference type="Pfam" id="PF00201">
    <property type="entry name" value="UDPGT"/>
    <property type="match status" value="1"/>
</dbReference>
<dbReference type="FunFam" id="3.40.50.2000:FF:000174">
    <property type="entry name" value="UDP-glucuronosyltransferase"/>
    <property type="match status" value="1"/>
</dbReference>
<evidence type="ECO:0000256" key="2">
    <source>
        <dbReference type="ARBA" id="ARBA00022676"/>
    </source>
</evidence>
<keyword evidence="4" id="KW-1133">Transmembrane helix</keyword>
<keyword evidence="4" id="KW-0812">Transmembrane</keyword>
<dbReference type="CDD" id="cd03784">
    <property type="entry name" value="GT1_Gtf-like"/>
    <property type="match status" value="1"/>
</dbReference>
<feature type="chain" id="PRO_5004660221" evidence="5">
    <location>
        <begin position="19"/>
        <end position="520"/>
    </location>
</feature>
<accession>U5EXT1</accession>
<comment type="similarity">
    <text evidence="1">Belongs to the UDP-glycosyltransferase family.</text>
</comment>
<dbReference type="FunFam" id="3.40.50.2000:FF:000050">
    <property type="entry name" value="UDP-glucuronosyltransferase"/>
    <property type="match status" value="1"/>
</dbReference>
<reference evidence="6" key="1">
    <citation type="journal article" date="2014" name="Insect Biochem. Mol. Biol.">
        <title>An insight into the sialome of the frog biting fly, Corethrella appendiculata.</title>
        <authorList>
            <person name="Ribeiro J.M.C."/>
            <person name="Chagas A.C."/>
            <person name="Pham V.M."/>
            <person name="Lounibos L.P."/>
            <person name="Calvo E."/>
        </authorList>
    </citation>
    <scope>NUCLEOTIDE SEQUENCE</scope>
    <source>
        <tissue evidence="6">Salivary glands</tissue>
    </source>
</reference>
<dbReference type="EMBL" id="GANO01000779">
    <property type="protein sequence ID" value="JAB59092.1"/>
    <property type="molecule type" value="mRNA"/>
</dbReference>
<dbReference type="InterPro" id="IPR050271">
    <property type="entry name" value="UDP-glycosyltransferase"/>
</dbReference>
<sequence length="520" mass="60159">MILLKFLLSIVILNGVYSSKILILIPFPGPSHWVMVKEIIKELISRNHEVTAITNIKFGETLKNYTEIYVDPPYPIREKYPVEEMFKAKYGSEISSLFMLWGMGLDTSEYSLKNRAVQQLIERDDLHFDLVLSEQFYQESWLMFAHKYKAPIVTLSTIGYADFMDSMMGLQTPWSHVPHFLLNYEDNMNFCERVYNTYISIFDRIFRKWYYLPKHDEIAQKYFASVVKKNGPLPTVAELEKSISVILVNSHRSMLKPRPTIDGLVNIAGATIRPPKKLPQDLQLFLDNAPDGVIYFSLGAYMQSSLMPTDKVNHILKVFSKLKQKVLWKWENDKIPNLPQNVMVRKWLPQSDILAHKNIILFINHGGMFGTFEAIANGIPTLTIPFYGDQQKNALKQEQNGCGLQLNFKDITEESLSTKLNQLLGNKSYFDHAKERSKLFLDNPIHPMDEAMYWIEYVIRHKGAKHLKSAAVGMPLYQFLLLDVFGVVFGVIFVIFYLLWKILRCVFSSKSTTSHSKKRN</sequence>
<keyword evidence="4" id="KW-0472">Membrane</keyword>
<dbReference type="Gene3D" id="3.40.50.2000">
    <property type="entry name" value="Glycogen Phosphorylase B"/>
    <property type="match status" value="2"/>
</dbReference>
<dbReference type="PANTHER" id="PTHR48043">
    <property type="entry name" value="EG:EG0003.4 PROTEIN-RELATED"/>
    <property type="match status" value="1"/>
</dbReference>
<dbReference type="GO" id="GO:0008194">
    <property type="term" value="F:UDP-glycosyltransferase activity"/>
    <property type="evidence" value="ECO:0007669"/>
    <property type="project" value="InterPro"/>
</dbReference>